<name>A0AAV9X6T2_9PEZI</name>
<accession>A0AAV9X6T2</accession>
<reference evidence="2 3" key="1">
    <citation type="submission" date="2019-10" db="EMBL/GenBank/DDBJ databases">
        <authorList>
            <person name="Palmer J.M."/>
        </authorList>
    </citation>
    <scope>NUCLEOTIDE SEQUENCE [LARGE SCALE GENOMIC DNA]</scope>
    <source>
        <strain evidence="2 3">TWF694</strain>
    </source>
</reference>
<evidence type="ECO:0008006" key="4">
    <source>
        <dbReference type="Google" id="ProtNLM"/>
    </source>
</evidence>
<dbReference type="EMBL" id="JAVHJO010000010">
    <property type="protein sequence ID" value="KAK6535521.1"/>
    <property type="molecule type" value="Genomic_DNA"/>
</dbReference>
<dbReference type="Proteomes" id="UP001365542">
    <property type="component" value="Unassembled WGS sequence"/>
</dbReference>
<keyword evidence="3" id="KW-1185">Reference proteome</keyword>
<protein>
    <recommendedName>
        <fullName evidence="4">Heterokaryon incompatibility domain-containing protein</fullName>
    </recommendedName>
</protein>
<dbReference type="AlphaFoldDB" id="A0AAV9X6T2"/>
<feature type="region of interest" description="Disordered" evidence="1">
    <location>
        <begin position="542"/>
        <end position="583"/>
    </location>
</feature>
<gene>
    <name evidence="2" type="ORF">TWF694_001976</name>
</gene>
<evidence type="ECO:0000313" key="3">
    <source>
        <dbReference type="Proteomes" id="UP001365542"/>
    </source>
</evidence>
<evidence type="ECO:0000256" key="1">
    <source>
        <dbReference type="SAM" id="MobiDB-lite"/>
    </source>
</evidence>
<dbReference type="PANTHER" id="PTHR39596:SF2">
    <property type="entry name" value="HET DOMAIN PROTEIN (AFU_ORTHOLOGUE AFUA_1G17550)-RELATED"/>
    <property type="match status" value="1"/>
</dbReference>
<organism evidence="2 3">
    <name type="scientific">Orbilia ellipsospora</name>
    <dbReference type="NCBI Taxonomy" id="2528407"/>
    <lineage>
        <taxon>Eukaryota</taxon>
        <taxon>Fungi</taxon>
        <taxon>Dikarya</taxon>
        <taxon>Ascomycota</taxon>
        <taxon>Pezizomycotina</taxon>
        <taxon>Orbiliomycetes</taxon>
        <taxon>Orbiliales</taxon>
        <taxon>Orbiliaceae</taxon>
        <taxon>Orbilia</taxon>
    </lineage>
</organism>
<evidence type="ECO:0000313" key="2">
    <source>
        <dbReference type="EMBL" id="KAK6535521.1"/>
    </source>
</evidence>
<comment type="caution">
    <text evidence="2">The sequence shown here is derived from an EMBL/GenBank/DDBJ whole genome shotgun (WGS) entry which is preliminary data.</text>
</comment>
<dbReference type="PANTHER" id="PTHR39596">
    <property type="match status" value="1"/>
</dbReference>
<sequence>MDHFRIPPGKTHLTIPCCCPEPQGTYVNFKDYPKSRGWTLDDLLGVDNFNNRTPQDIEAFFQDWLYFSFLANVLKIVDIPFQKSKFVKKTPTGEHILTTAKLLKILEPWHNWQNTTLPKHEWENQFDDSDSDSEGGWRAPESRLNELNDLFQEVYPWVYRYCNRYRDKFSPDFASGAHKWPMSDEICMGVVALTHTLSDYCNSSIDNLNGDVILTDWGSSHLLTERLKEQGWCLGDIELIDEEGHLPCSYYFSYIPGPRKASDHSKCTATACIAATVVVGEYKTKHVESDCDCQFVGVKGMEELIVKGKDNMDGSIPLVIWRKDKVSGEFGLHLQEFNVDVRNVPYVAISHVWSDGLGNETQNALPRCQLDRIQKMIKQLYKDDPNLDKSSPFYKYSEVPFWMDTLCCPVGPEYKPLRIDTIRKMRHIYSRADRVLVLDGTIQQCPLSMPLVERTAVLYISNWFRRLWTLQEGALGKKVYFRFKDGTEEARGYDELFQNARWSDGQVLSATYRMPTNFLTILDADHAEEAARLYDDLMKQDEEERWEGEGSAGSWESADGDYEEGSNPDSRDGWSSSSEDEDEDELATINGIDYKYYGIYFTQLHRRATTKSGDETICMATVLNLDNGPLFKTEDNETRMEILASMMHRHDRSIIFNTFPRLQKEGFRWLPKSYMGLACREAPKECSTKWVKFIEDKGLMVRFPGIKLGKIGPSIGEKFVMSAGRANKLKFKIWKPDDETQWPKTWDLDTEYVLVTHKEYHIFGDDKRKSKGEQESFDKPFEQEVDAIIGKIKGEDAEGRITVVHLCRAFMWPGVRKTNLNEDLPARDWLLHEKVTGGTSNLPEIKDVEMLNRQLWCVR</sequence>
<proteinExistence type="predicted"/>